<dbReference type="Pfam" id="PF00528">
    <property type="entry name" value="BPD_transp_1"/>
    <property type="match status" value="1"/>
</dbReference>
<evidence type="ECO:0000256" key="3">
    <source>
        <dbReference type="ARBA" id="ARBA00022475"/>
    </source>
</evidence>
<evidence type="ECO:0000313" key="9">
    <source>
        <dbReference type="EMBL" id="NMN02654.1"/>
    </source>
</evidence>
<comment type="caution">
    <text evidence="9">The sequence shown here is derived from an EMBL/GenBank/DDBJ whole genome shotgun (WGS) entry which is preliminary data.</text>
</comment>
<evidence type="ECO:0000256" key="6">
    <source>
        <dbReference type="ARBA" id="ARBA00023136"/>
    </source>
</evidence>
<evidence type="ECO:0000256" key="1">
    <source>
        <dbReference type="ARBA" id="ARBA00004651"/>
    </source>
</evidence>
<dbReference type="RefSeq" id="WP_172146642.1">
    <property type="nucleotide sequence ID" value="NZ_JAAIIJ010000024.1"/>
</dbReference>
<reference evidence="9 10" key="1">
    <citation type="submission" date="2020-02" db="EMBL/GenBank/DDBJ databases">
        <title>Characterization of phylogenetic diversity of novel bifidobacterial species isolated in Czech ZOOs.</title>
        <authorList>
            <person name="Lugli G.A."/>
            <person name="Vera N.B."/>
            <person name="Ventura M."/>
        </authorList>
    </citation>
    <scope>NUCLEOTIDE SEQUENCE [LARGE SCALE GENOMIC DNA]</scope>
    <source>
        <strain evidence="9 10">DSM 109963</strain>
    </source>
</reference>
<keyword evidence="2 7" id="KW-0813">Transport</keyword>
<feature type="transmembrane region" description="Helical" evidence="7">
    <location>
        <begin position="153"/>
        <end position="178"/>
    </location>
</feature>
<evidence type="ECO:0000256" key="5">
    <source>
        <dbReference type="ARBA" id="ARBA00022989"/>
    </source>
</evidence>
<dbReference type="PANTHER" id="PTHR43744">
    <property type="entry name" value="ABC TRANSPORTER PERMEASE PROTEIN MG189-RELATED-RELATED"/>
    <property type="match status" value="1"/>
</dbReference>
<dbReference type="EMBL" id="JAAIIJ010000024">
    <property type="protein sequence ID" value="NMN02654.1"/>
    <property type="molecule type" value="Genomic_DNA"/>
</dbReference>
<evidence type="ECO:0000313" key="10">
    <source>
        <dbReference type="Proteomes" id="UP000553756"/>
    </source>
</evidence>
<feature type="transmembrane region" description="Helical" evidence="7">
    <location>
        <begin position="95"/>
        <end position="115"/>
    </location>
</feature>
<organism evidence="9 10">
    <name type="scientific">Bifidobacterium panos</name>
    <dbReference type="NCBI Taxonomy" id="2675321"/>
    <lineage>
        <taxon>Bacteria</taxon>
        <taxon>Bacillati</taxon>
        <taxon>Actinomycetota</taxon>
        <taxon>Actinomycetes</taxon>
        <taxon>Bifidobacteriales</taxon>
        <taxon>Bifidobacteriaceae</taxon>
        <taxon>Bifidobacterium</taxon>
    </lineage>
</organism>
<keyword evidence="6 7" id="KW-0472">Membrane</keyword>
<keyword evidence="5 7" id="KW-1133">Transmembrane helix</keyword>
<dbReference type="Proteomes" id="UP000553756">
    <property type="component" value="Unassembled WGS sequence"/>
</dbReference>
<accession>A0ABX1T1F0</accession>
<dbReference type="InterPro" id="IPR035906">
    <property type="entry name" value="MetI-like_sf"/>
</dbReference>
<proteinExistence type="inferred from homology"/>
<protein>
    <submittedName>
        <fullName evidence="9">Sugar ABC transporter permease</fullName>
    </submittedName>
</protein>
<sequence>MSASTAAAKAATTNKPKGRLAAKFRDCAPSTIMLWFLVICFAFPLFWLILSSFKGADELFAVPLSFFPRKWTFSGYVTAWTTIDFAHYFANTAVVALITTVLTIIVSAMTGYALAKYDYWWTRLFFIGILLTTMLPTEVIMSPSFLVVRDVGLYNTLAGIIVPSIITATGIFMFRQFFITVPDEMMQAARVDGCSELGIFVRVMLPISKPVIVTLAIFSFQWRWNDYIWPLLILNDSKKFTLQVALRSLVGAEKINWAVLLPASVISMIPLVLIFCFCQKYIVGADTDAGFKG</sequence>
<evidence type="ECO:0000256" key="4">
    <source>
        <dbReference type="ARBA" id="ARBA00022692"/>
    </source>
</evidence>
<keyword evidence="3" id="KW-1003">Cell membrane</keyword>
<evidence type="ECO:0000259" key="8">
    <source>
        <dbReference type="PROSITE" id="PS50928"/>
    </source>
</evidence>
<evidence type="ECO:0000256" key="2">
    <source>
        <dbReference type="ARBA" id="ARBA00022448"/>
    </source>
</evidence>
<dbReference type="InterPro" id="IPR000515">
    <property type="entry name" value="MetI-like"/>
</dbReference>
<dbReference type="SUPFAM" id="SSF161098">
    <property type="entry name" value="MetI-like"/>
    <property type="match status" value="1"/>
</dbReference>
<gene>
    <name evidence="9" type="ORF">G1C94_1276</name>
</gene>
<feature type="domain" description="ABC transmembrane type-1" evidence="8">
    <location>
        <begin position="89"/>
        <end position="278"/>
    </location>
</feature>
<dbReference type="PANTHER" id="PTHR43744:SF8">
    <property type="entry name" value="SN-GLYCEROL-3-PHOSPHATE TRANSPORT SYSTEM PERMEASE PROTEIN UGPE"/>
    <property type="match status" value="1"/>
</dbReference>
<comment type="subcellular location">
    <subcellularLocation>
        <location evidence="1 7">Cell membrane</location>
        <topology evidence="1 7">Multi-pass membrane protein</topology>
    </subcellularLocation>
</comment>
<evidence type="ECO:0000256" key="7">
    <source>
        <dbReference type="RuleBase" id="RU363032"/>
    </source>
</evidence>
<keyword evidence="10" id="KW-1185">Reference proteome</keyword>
<dbReference type="CDD" id="cd06261">
    <property type="entry name" value="TM_PBP2"/>
    <property type="match status" value="1"/>
</dbReference>
<dbReference type="Gene3D" id="1.10.3720.10">
    <property type="entry name" value="MetI-like"/>
    <property type="match status" value="1"/>
</dbReference>
<feature type="transmembrane region" description="Helical" evidence="7">
    <location>
        <begin position="255"/>
        <end position="278"/>
    </location>
</feature>
<dbReference type="PROSITE" id="PS50928">
    <property type="entry name" value="ABC_TM1"/>
    <property type="match status" value="1"/>
</dbReference>
<keyword evidence="4 7" id="KW-0812">Transmembrane</keyword>
<name>A0ABX1T1F0_9BIFI</name>
<feature type="transmembrane region" description="Helical" evidence="7">
    <location>
        <begin position="124"/>
        <end position="147"/>
    </location>
</feature>
<feature type="transmembrane region" description="Helical" evidence="7">
    <location>
        <begin position="199"/>
        <end position="222"/>
    </location>
</feature>
<feature type="transmembrane region" description="Helical" evidence="7">
    <location>
        <begin position="32"/>
        <end position="50"/>
    </location>
</feature>
<comment type="similarity">
    <text evidence="7">Belongs to the binding-protein-dependent transport system permease family.</text>
</comment>